<reference evidence="2" key="1">
    <citation type="journal article" date="2020" name="bioRxiv">
        <title>A rank-normalized archaeal taxonomy based on genome phylogeny resolves widespread incomplete and uneven classifications.</title>
        <authorList>
            <person name="Rinke C."/>
            <person name="Chuvochina M."/>
            <person name="Mussig A.J."/>
            <person name="Chaumeil P.-A."/>
            <person name="Waite D.W."/>
            <person name="Whitman W.B."/>
            <person name="Parks D.H."/>
            <person name="Hugenholtz P."/>
        </authorList>
    </citation>
    <scope>NUCLEOTIDE SEQUENCE</scope>
    <source>
        <strain evidence="2">UBA8838</strain>
    </source>
</reference>
<feature type="domain" description="Cysteine-rich" evidence="1">
    <location>
        <begin position="189"/>
        <end position="273"/>
    </location>
</feature>
<dbReference type="Pfam" id="PF02754">
    <property type="entry name" value="CCG"/>
    <property type="match status" value="1"/>
</dbReference>
<evidence type="ECO:0000313" key="3">
    <source>
        <dbReference type="Proteomes" id="UP000646844"/>
    </source>
</evidence>
<dbReference type="InterPro" id="IPR004017">
    <property type="entry name" value="Cys_rich_dom"/>
</dbReference>
<evidence type="ECO:0000313" key="2">
    <source>
        <dbReference type="EMBL" id="HII73191.1"/>
    </source>
</evidence>
<sequence length="287" mass="33036">MLGKLIYDNLQKYSFPYPIDKKICAGWAKDLPSKGETILYTSCMYQTASLSEVYSKFIPYAEKLSSLSFLGRFIKPSKDEIERAYRILNKIAQLLKRNGLNFAYLYEEEPYSGAILLELGYLDEFGQYAKSVYNFFKNKGIKRIITVDPHTHNALSRYNEFVEHFDLEIVSYLELVKDVKGVNKEENFVIHDSCLYSRFLNLRDAYRDLIRKAGIKIVEDELITGIDTSFCCGSPIKPINPDLSDKIAKARVEQLSKLSKNIIVVCPMCYANLSKYGNVKDWIEVVE</sequence>
<dbReference type="GO" id="GO:0016491">
    <property type="term" value="F:oxidoreductase activity"/>
    <property type="evidence" value="ECO:0007669"/>
    <property type="project" value="UniProtKB-ARBA"/>
</dbReference>
<proteinExistence type="predicted"/>
<dbReference type="GO" id="GO:0005886">
    <property type="term" value="C:plasma membrane"/>
    <property type="evidence" value="ECO:0007669"/>
    <property type="project" value="TreeGrafter"/>
</dbReference>
<dbReference type="Proteomes" id="UP000646844">
    <property type="component" value="Unassembled WGS sequence"/>
</dbReference>
<dbReference type="EMBL" id="DUJO01000009">
    <property type="protein sequence ID" value="HII73191.1"/>
    <property type="molecule type" value="Genomic_DNA"/>
</dbReference>
<dbReference type="PANTHER" id="PTHR43255">
    <property type="entry name" value="IRON-SULFUR-BINDING OXIDOREDUCTASE FADF-RELATED-RELATED"/>
    <property type="match status" value="1"/>
</dbReference>
<dbReference type="GeneID" id="1459699"/>
<name>A0A832WUN5_9CREN</name>
<comment type="caution">
    <text evidence="2">The sequence shown here is derived from an EMBL/GenBank/DDBJ whole genome shotgun (WGS) entry which is preliminary data.</text>
</comment>
<accession>A0A832WUN5</accession>
<organism evidence="2 3">
    <name type="scientific">Sulfurisphaera tokodaii</name>
    <dbReference type="NCBI Taxonomy" id="111955"/>
    <lineage>
        <taxon>Archaea</taxon>
        <taxon>Thermoproteota</taxon>
        <taxon>Thermoprotei</taxon>
        <taxon>Sulfolobales</taxon>
        <taxon>Sulfolobaceae</taxon>
        <taxon>Sulfurisphaera</taxon>
    </lineage>
</organism>
<gene>
    <name evidence="2" type="ORF">HA332_02025</name>
</gene>
<evidence type="ECO:0000259" key="1">
    <source>
        <dbReference type="Pfam" id="PF02754"/>
    </source>
</evidence>
<dbReference type="RefSeq" id="WP_010979713.1">
    <property type="nucleotide sequence ID" value="NZ_BAABQO010000006.1"/>
</dbReference>
<dbReference type="InterPro" id="IPR051460">
    <property type="entry name" value="HdrC_iron-sulfur_subunit"/>
</dbReference>
<dbReference type="OMA" id="DPHTHNA"/>
<protein>
    <submittedName>
        <fullName evidence="2">(Fe-S)-binding protein</fullName>
    </submittedName>
</protein>
<dbReference type="PANTHER" id="PTHR43255:SF2">
    <property type="entry name" value="HETERODISULFIDE REDUCTASE RELATED PROTEIN"/>
    <property type="match status" value="1"/>
</dbReference>
<dbReference type="AlphaFoldDB" id="A0A832WUN5"/>